<dbReference type="InterPro" id="IPR036388">
    <property type="entry name" value="WH-like_DNA-bd_sf"/>
</dbReference>
<sequence>SKSIREISLLLNIPWSTVSGVITKRKQLGTTATHPPSGNLGKMTERGQRMLKYTVRRSRQLSADSVGKDLQTLCGLQISFMDWVSMAEQLHPNLTSPSTMQSVGCSGVKHSTTGI</sequence>
<accession>A0ABN9F0R0</accession>
<gene>
    <name evidence="2" type="ORF">SPARVUS_LOCUS11074623</name>
</gene>
<protein>
    <recommendedName>
        <fullName evidence="4">Transposase</fullName>
    </recommendedName>
</protein>
<reference evidence="2" key="1">
    <citation type="submission" date="2023-05" db="EMBL/GenBank/DDBJ databases">
        <authorList>
            <person name="Stuckert A."/>
        </authorList>
    </citation>
    <scope>NUCLEOTIDE SEQUENCE</scope>
</reference>
<evidence type="ECO:0000313" key="2">
    <source>
        <dbReference type="EMBL" id="CAI9590664.1"/>
    </source>
</evidence>
<feature type="region of interest" description="Disordered" evidence="1">
    <location>
        <begin position="26"/>
        <end position="46"/>
    </location>
</feature>
<evidence type="ECO:0008006" key="4">
    <source>
        <dbReference type="Google" id="ProtNLM"/>
    </source>
</evidence>
<dbReference type="Proteomes" id="UP001162483">
    <property type="component" value="Unassembled WGS sequence"/>
</dbReference>
<keyword evidence="3" id="KW-1185">Reference proteome</keyword>
<name>A0ABN9F0R0_9NEOB</name>
<organism evidence="2 3">
    <name type="scientific">Staurois parvus</name>
    <dbReference type="NCBI Taxonomy" id="386267"/>
    <lineage>
        <taxon>Eukaryota</taxon>
        <taxon>Metazoa</taxon>
        <taxon>Chordata</taxon>
        <taxon>Craniata</taxon>
        <taxon>Vertebrata</taxon>
        <taxon>Euteleostomi</taxon>
        <taxon>Amphibia</taxon>
        <taxon>Batrachia</taxon>
        <taxon>Anura</taxon>
        <taxon>Neobatrachia</taxon>
        <taxon>Ranoidea</taxon>
        <taxon>Ranidae</taxon>
        <taxon>Staurois</taxon>
    </lineage>
</organism>
<comment type="caution">
    <text evidence="2">The sequence shown here is derived from an EMBL/GenBank/DDBJ whole genome shotgun (WGS) entry which is preliminary data.</text>
</comment>
<feature type="non-terminal residue" evidence="2">
    <location>
        <position position="1"/>
    </location>
</feature>
<evidence type="ECO:0000256" key="1">
    <source>
        <dbReference type="SAM" id="MobiDB-lite"/>
    </source>
</evidence>
<evidence type="ECO:0000313" key="3">
    <source>
        <dbReference type="Proteomes" id="UP001162483"/>
    </source>
</evidence>
<proteinExistence type="predicted"/>
<dbReference type="Gene3D" id="1.10.10.10">
    <property type="entry name" value="Winged helix-like DNA-binding domain superfamily/Winged helix DNA-binding domain"/>
    <property type="match status" value="1"/>
</dbReference>
<dbReference type="EMBL" id="CATNWA010016188">
    <property type="protein sequence ID" value="CAI9590664.1"/>
    <property type="molecule type" value="Genomic_DNA"/>
</dbReference>